<evidence type="ECO:0000256" key="2">
    <source>
        <dbReference type="ARBA" id="ARBA00022741"/>
    </source>
</evidence>
<gene>
    <name evidence="14" type="ordered locus">Clocl_0472</name>
</gene>
<evidence type="ECO:0000256" key="6">
    <source>
        <dbReference type="ARBA" id="ARBA00023125"/>
    </source>
</evidence>
<proteinExistence type="inferred from homology"/>
<dbReference type="InterPro" id="IPR000212">
    <property type="entry name" value="DNA_helicase_UvrD/REP"/>
</dbReference>
<dbReference type="Pfam" id="PF13361">
    <property type="entry name" value="UvrD_C"/>
    <property type="match status" value="1"/>
</dbReference>
<dbReference type="Gene3D" id="1.10.10.160">
    <property type="match status" value="1"/>
</dbReference>
<keyword evidence="3 11" id="KW-0378">Hydrolase</keyword>
<feature type="domain" description="UvrD-like helicase C-terminal" evidence="13">
    <location>
        <begin position="294"/>
        <end position="558"/>
    </location>
</feature>
<name>G8LSD5_ACECE</name>
<dbReference type="HOGENOM" id="CLU_004585_6_1_9"/>
<dbReference type="InterPro" id="IPR013986">
    <property type="entry name" value="DExx_box_DNA_helicase_dom_sf"/>
</dbReference>
<evidence type="ECO:0000313" key="14">
    <source>
        <dbReference type="EMBL" id="AEV67196.1"/>
    </source>
</evidence>
<keyword evidence="2 11" id="KW-0547">Nucleotide-binding</keyword>
<evidence type="ECO:0000256" key="10">
    <source>
        <dbReference type="ARBA" id="ARBA00048988"/>
    </source>
</evidence>
<dbReference type="AlphaFoldDB" id="G8LSD5"/>
<dbReference type="GO" id="GO:0043138">
    <property type="term" value="F:3'-5' DNA helicase activity"/>
    <property type="evidence" value="ECO:0007669"/>
    <property type="project" value="UniProtKB-EC"/>
</dbReference>
<keyword evidence="7" id="KW-0413">Isomerase</keyword>
<dbReference type="PROSITE" id="PS51217">
    <property type="entry name" value="UVRD_HELICASE_CTER"/>
    <property type="match status" value="1"/>
</dbReference>
<evidence type="ECO:0000256" key="3">
    <source>
        <dbReference type="ARBA" id="ARBA00022801"/>
    </source>
</evidence>
<comment type="catalytic activity">
    <reaction evidence="10">
        <text>ATP + H2O = ADP + phosphate + H(+)</text>
        <dbReference type="Rhea" id="RHEA:13065"/>
        <dbReference type="ChEBI" id="CHEBI:15377"/>
        <dbReference type="ChEBI" id="CHEBI:15378"/>
        <dbReference type="ChEBI" id="CHEBI:30616"/>
        <dbReference type="ChEBI" id="CHEBI:43474"/>
        <dbReference type="ChEBI" id="CHEBI:456216"/>
        <dbReference type="EC" id="5.6.2.4"/>
    </reaction>
</comment>
<evidence type="ECO:0000256" key="8">
    <source>
        <dbReference type="ARBA" id="ARBA00034617"/>
    </source>
</evidence>
<evidence type="ECO:0000256" key="1">
    <source>
        <dbReference type="ARBA" id="ARBA00009922"/>
    </source>
</evidence>
<dbReference type="GO" id="GO:0003677">
    <property type="term" value="F:DNA binding"/>
    <property type="evidence" value="ECO:0007669"/>
    <property type="project" value="UniProtKB-KW"/>
</dbReference>
<evidence type="ECO:0000259" key="13">
    <source>
        <dbReference type="PROSITE" id="PS51217"/>
    </source>
</evidence>
<dbReference type="PROSITE" id="PS51198">
    <property type="entry name" value="UVRD_HELICASE_ATP_BIND"/>
    <property type="match status" value="1"/>
</dbReference>
<evidence type="ECO:0000259" key="12">
    <source>
        <dbReference type="PROSITE" id="PS51198"/>
    </source>
</evidence>
<dbReference type="KEGG" id="ccl:Clocl_0472"/>
<dbReference type="OrthoDB" id="9810135at2"/>
<dbReference type="GO" id="GO:0005829">
    <property type="term" value="C:cytosol"/>
    <property type="evidence" value="ECO:0007669"/>
    <property type="project" value="TreeGrafter"/>
</dbReference>
<dbReference type="PANTHER" id="PTHR11070">
    <property type="entry name" value="UVRD / RECB / PCRA DNA HELICASE FAMILY MEMBER"/>
    <property type="match status" value="1"/>
</dbReference>
<dbReference type="Proteomes" id="UP000005435">
    <property type="component" value="Chromosome"/>
</dbReference>
<dbReference type="InterPro" id="IPR014017">
    <property type="entry name" value="DNA_helicase_UvrD-like_C"/>
</dbReference>
<comment type="catalytic activity">
    <reaction evidence="8">
        <text>Couples ATP hydrolysis with the unwinding of duplex DNA by translocating in the 3'-5' direction.</text>
        <dbReference type="EC" id="5.6.2.4"/>
    </reaction>
</comment>
<accession>G8LSD5</accession>
<keyword evidence="5 11" id="KW-0067">ATP-binding</keyword>
<dbReference type="Gene3D" id="3.40.50.300">
    <property type="entry name" value="P-loop containing nucleotide triphosphate hydrolases"/>
    <property type="match status" value="2"/>
</dbReference>
<evidence type="ECO:0000256" key="7">
    <source>
        <dbReference type="ARBA" id="ARBA00023235"/>
    </source>
</evidence>
<dbReference type="GO" id="GO:0005524">
    <property type="term" value="F:ATP binding"/>
    <property type="evidence" value="ECO:0007669"/>
    <property type="project" value="UniProtKB-UniRule"/>
</dbReference>
<dbReference type="PANTHER" id="PTHR11070:SF2">
    <property type="entry name" value="ATP-DEPENDENT DNA HELICASE SRS2"/>
    <property type="match status" value="1"/>
</dbReference>
<dbReference type="CDD" id="cd17932">
    <property type="entry name" value="DEXQc_UvrD"/>
    <property type="match status" value="1"/>
</dbReference>
<dbReference type="Gene3D" id="1.10.486.10">
    <property type="entry name" value="PCRA, domain 4"/>
    <property type="match status" value="1"/>
</dbReference>
<organism evidence="14 15">
    <name type="scientific">Acetivibrio clariflavus (strain DSM 19732 / NBRC 101661 / EBR45)</name>
    <name type="common">Clostridium clariflavum</name>
    <dbReference type="NCBI Taxonomy" id="720554"/>
    <lineage>
        <taxon>Bacteria</taxon>
        <taxon>Bacillati</taxon>
        <taxon>Bacillota</taxon>
        <taxon>Clostridia</taxon>
        <taxon>Eubacteriales</taxon>
        <taxon>Oscillospiraceae</taxon>
        <taxon>Acetivibrio</taxon>
    </lineage>
</organism>
<comment type="similarity">
    <text evidence="1">Belongs to the helicase family. UvrD subfamily.</text>
</comment>
<feature type="binding site" evidence="11">
    <location>
        <begin position="33"/>
        <end position="40"/>
    </location>
    <ligand>
        <name>ATP</name>
        <dbReference type="ChEBI" id="CHEBI:30616"/>
    </ligand>
</feature>
<dbReference type="GO" id="GO:0000725">
    <property type="term" value="P:recombinational repair"/>
    <property type="evidence" value="ECO:0007669"/>
    <property type="project" value="TreeGrafter"/>
</dbReference>
<dbReference type="RefSeq" id="WP_014253828.1">
    <property type="nucleotide sequence ID" value="NC_016627.1"/>
</dbReference>
<evidence type="ECO:0000256" key="9">
    <source>
        <dbReference type="ARBA" id="ARBA00034808"/>
    </source>
</evidence>
<sequence length="693" mass="81241">MSIDKLKERYNIKLDIQQMQAVNHLYGPALVLAGPGSGKTTVITARIAYLVLECGVKPENILTLTFNKAARAEMEYRFKKIYGQDILAKVSFSTLHSFCKRILHDYEKKKGKRLKLIEGEENTEENKRKIIGDIYYNINNSKINDDELDNLVNEIGFVKNKMIKDVGVFQSGFKNFSLIYKAYEEYKKLNLLIDFDDMLTYAYSILIRCPDILSKYRSQYSFIQVDEGQDLSKIQFEILKLIVDPQKNNIFIVADDDQSIYGFRGAEPKYIFQIKEHFKGCRIFYLENNYRSTKNIVDISSKFIRENSCRFDKAHTTNNDKKHDPFIVQVMDENEQIKYIMEKLKKHTREGRSTAILYRNNLSSIVIADKLNREGIPFRIKQNRLTFFNHWVVQDVVAFLKFGMDPKDVESFSRIYYKMNRYISKVMLEYAMNSSNEKNVIDRILEMDELRDFQRNRLVELKKEFVFLTQIAPIRALFYIKRNFNYFDYIKEYCENTGLSFEYLCKLFGILESIAQECRNIQDFLERLEDLKLMFEEKKGYINDRDSVTLTTIHSSKGLEYDVVFIVDLKESEIPGTNVVESARKNNDYSVLEEERRLFYVGMTRAKDYVYLLYPGPETSKSTFVKEVEMIIRNNAIDEVGEGMIIKHKHFGVGVIVAILENKAQQTLLEIDFNGIRRKLDLGVCLDNGLIEF</sequence>
<dbReference type="Pfam" id="PF00580">
    <property type="entry name" value="UvrD-helicase"/>
    <property type="match status" value="1"/>
</dbReference>
<keyword evidence="4 11" id="KW-0347">Helicase</keyword>
<feature type="domain" description="UvrD-like helicase ATP-binding" evidence="12">
    <location>
        <begin position="12"/>
        <end position="293"/>
    </location>
</feature>
<evidence type="ECO:0000313" key="15">
    <source>
        <dbReference type="Proteomes" id="UP000005435"/>
    </source>
</evidence>
<dbReference type="InterPro" id="IPR027417">
    <property type="entry name" value="P-loop_NTPase"/>
</dbReference>
<dbReference type="GO" id="GO:0016887">
    <property type="term" value="F:ATP hydrolysis activity"/>
    <property type="evidence" value="ECO:0007669"/>
    <property type="project" value="RHEA"/>
</dbReference>
<evidence type="ECO:0000256" key="11">
    <source>
        <dbReference type="PROSITE-ProRule" id="PRU00560"/>
    </source>
</evidence>
<dbReference type="EMBL" id="CP003065">
    <property type="protein sequence ID" value="AEV67196.1"/>
    <property type="molecule type" value="Genomic_DNA"/>
</dbReference>
<dbReference type="STRING" id="720554.Clocl_0472"/>
<protein>
    <recommendedName>
        <fullName evidence="9">DNA 3'-5' helicase</fullName>
        <ecNumber evidence="9">5.6.2.4</ecNumber>
    </recommendedName>
</protein>
<keyword evidence="6" id="KW-0238">DNA-binding</keyword>
<dbReference type="GO" id="GO:0033202">
    <property type="term" value="C:DNA helicase complex"/>
    <property type="evidence" value="ECO:0007669"/>
    <property type="project" value="TreeGrafter"/>
</dbReference>
<evidence type="ECO:0000256" key="5">
    <source>
        <dbReference type="ARBA" id="ARBA00022840"/>
    </source>
</evidence>
<reference evidence="15" key="1">
    <citation type="submission" date="2011-12" db="EMBL/GenBank/DDBJ databases">
        <title>Complete sequence of Clostridium clariflavum DSM 19732.</title>
        <authorList>
            <consortium name="US DOE Joint Genome Institute"/>
            <person name="Lucas S."/>
            <person name="Han J."/>
            <person name="Lapidus A."/>
            <person name="Cheng J.-F."/>
            <person name="Goodwin L."/>
            <person name="Pitluck S."/>
            <person name="Peters L."/>
            <person name="Teshima H."/>
            <person name="Detter J.C."/>
            <person name="Han C."/>
            <person name="Tapia R."/>
            <person name="Land M."/>
            <person name="Hauser L."/>
            <person name="Kyrpides N."/>
            <person name="Ivanova N."/>
            <person name="Pagani I."/>
            <person name="Kitzmiller T."/>
            <person name="Lynd L."/>
            <person name="Izquierdo J."/>
            <person name="Woyke T."/>
        </authorList>
    </citation>
    <scope>NUCLEOTIDE SEQUENCE [LARGE SCALE GENOMIC DNA]</scope>
    <source>
        <strain evidence="15">DSM 19732 / NBRC 101661 / EBR45</strain>
    </source>
</reference>
<dbReference type="SUPFAM" id="SSF52540">
    <property type="entry name" value="P-loop containing nucleoside triphosphate hydrolases"/>
    <property type="match status" value="1"/>
</dbReference>
<keyword evidence="15" id="KW-1185">Reference proteome</keyword>
<dbReference type="InterPro" id="IPR014016">
    <property type="entry name" value="UvrD-like_ATP-bd"/>
</dbReference>
<dbReference type="eggNOG" id="COG0210">
    <property type="taxonomic scope" value="Bacteria"/>
</dbReference>
<dbReference type="EC" id="5.6.2.4" evidence="9"/>
<evidence type="ECO:0000256" key="4">
    <source>
        <dbReference type="ARBA" id="ARBA00022806"/>
    </source>
</evidence>
<reference evidence="14 15" key="2">
    <citation type="journal article" date="2012" name="Stand. Genomic Sci.">
        <title>Complete Genome Sequence of Clostridium clariflavum DSM 19732.</title>
        <authorList>
            <person name="Izquierdo J.A."/>
            <person name="Goodwin L."/>
            <person name="Davenport K.W."/>
            <person name="Teshima H."/>
            <person name="Bruce D."/>
            <person name="Detter C."/>
            <person name="Tapia R."/>
            <person name="Han S."/>
            <person name="Land M."/>
            <person name="Hauser L."/>
            <person name="Jeffries C.D."/>
            <person name="Han J."/>
            <person name="Pitluck S."/>
            <person name="Nolan M."/>
            <person name="Chen A."/>
            <person name="Huntemann M."/>
            <person name="Mavromatis K."/>
            <person name="Mikhailova N."/>
            <person name="Liolios K."/>
            <person name="Woyke T."/>
            <person name="Lynd L.R."/>
        </authorList>
    </citation>
    <scope>NUCLEOTIDE SEQUENCE [LARGE SCALE GENOMIC DNA]</scope>
    <source>
        <strain evidence="15">DSM 19732 / NBRC 101661 / EBR45</strain>
    </source>
</reference>